<gene>
    <name evidence="1" type="ORF">ABDJ85_01020</name>
</gene>
<proteinExistence type="predicted"/>
<sequence>MKFYIDCDVAVKLAKWGLLRRFTTHLTKQGNAKLYTVKTLRFKFKLQDKAKATSLLGSTEAVEQLIDFLGVCEEAKGKDLAVASALVDVPAIDAGEAALFAAAAQFDAVLVDTGDKNAIRALGALGANNPAVSALQSKIACLEQTIDYLVARWTFPTVSAAIATCYTADTATADCFKGNSEVAARQALERRIQALAGASAGVLHTRPFAWIP</sequence>
<evidence type="ECO:0008006" key="3">
    <source>
        <dbReference type="Google" id="ProtNLM"/>
    </source>
</evidence>
<protein>
    <recommendedName>
        <fullName evidence="3">PIN domain-containing protein</fullName>
    </recommendedName>
</protein>
<reference evidence="1 2" key="1">
    <citation type="submission" date="2024-05" db="EMBL/GenBank/DDBJ databases">
        <title>Roseateles sp. DJS-2-20 16S ribosomal RNA gene Genome sequencing and assembly.</title>
        <authorList>
            <person name="Woo H."/>
        </authorList>
    </citation>
    <scope>NUCLEOTIDE SEQUENCE [LARGE SCALE GENOMIC DNA]</scope>
    <source>
        <strain evidence="1 2">DJS-2-20</strain>
    </source>
</reference>
<dbReference type="RefSeq" id="WP_347702865.1">
    <property type="nucleotide sequence ID" value="NZ_JBDPZD010000001.1"/>
</dbReference>
<evidence type="ECO:0000313" key="2">
    <source>
        <dbReference type="Proteomes" id="UP001495147"/>
    </source>
</evidence>
<comment type="caution">
    <text evidence="1">The sequence shown here is derived from an EMBL/GenBank/DDBJ whole genome shotgun (WGS) entry which is preliminary data.</text>
</comment>
<dbReference type="Proteomes" id="UP001495147">
    <property type="component" value="Unassembled WGS sequence"/>
</dbReference>
<organism evidence="1 2">
    <name type="scientific">Roseateles paludis</name>
    <dbReference type="NCBI Taxonomy" id="3145238"/>
    <lineage>
        <taxon>Bacteria</taxon>
        <taxon>Pseudomonadati</taxon>
        <taxon>Pseudomonadota</taxon>
        <taxon>Betaproteobacteria</taxon>
        <taxon>Burkholderiales</taxon>
        <taxon>Sphaerotilaceae</taxon>
        <taxon>Roseateles</taxon>
    </lineage>
</organism>
<name>A0ABV0FVU3_9BURK</name>
<evidence type="ECO:0000313" key="1">
    <source>
        <dbReference type="EMBL" id="MEO3690029.1"/>
    </source>
</evidence>
<dbReference type="EMBL" id="JBDPZD010000001">
    <property type="protein sequence ID" value="MEO3690029.1"/>
    <property type="molecule type" value="Genomic_DNA"/>
</dbReference>
<keyword evidence="2" id="KW-1185">Reference proteome</keyword>
<accession>A0ABV0FVU3</accession>